<gene>
    <name evidence="8" type="ORF">LMG7141_03850</name>
</gene>
<evidence type="ECO:0008006" key="10">
    <source>
        <dbReference type="Google" id="ProtNLM"/>
    </source>
</evidence>
<dbReference type="InterPro" id="IPR006531">
    <property type="entry name" value="Gp5/Vgr_OB"/>
</dbReference>
<protein>
    <recommendedName>
        <fullName evidence="10">Type VI secretion system tip protein VgrG</fullName>
    </recommendedName>
</protein>
<dbReference type="NCBIfam" id="TIGR01646">
    <property type="entry name" value="vgr_GE"/>
    <property type="match status" value="1"/>
</dbReference>
<dbReference type="EMBL" id="CATYWO010000008">
    <property type="protein sequence ID" value="CAJ0800629.1"/>
    <property type="molecule type" value="Genomic_DNA"/>
</dbReference>
<keyword evidence="9" id="KW-1185">Reference proteome</keyword>
<comment type="similarity">
    <text evidence="2">Belongs to the VgrG protein family.</text>
</comment>
<dbReference type="Gene3D" id="3.55.50.10">
    <property type="entry name" value="Baseplate protein-like domains"/>
    <property type="match status" value="1"/>
</dbReference>
<proteinExistence type="inferred from homology"/>
<dbReference type="NCBIfam" id="TIGR03361">
    <property type="entry name" value="VI_Rhs_Vgr"/>
    <property type="match status" value="1"/>
</dbReference>
<dbReference type="InterPro" id="IPR050708">
    <property type="entry name" value="T6SS_VgrG/RHS"/>
</dbReference>
<dbReference type="Pfam" id="PF05954">
    <property type="entry name" value="Phage_GPD"/>
    <property type="match status" value="1"/>
</dbReference>
<accession>A0ABN9J746</accession>
<dbReference type="SUPFAM" id="SSF69349">
    <property type="entry name" value="Phage fibre proteins"/>
    <property type="match status" value="1"/>
</dbReference>
<feature type="compositionally biased region" description="Low complexity" evidence="4">
    <location>
        <begin position="886"/>
        <end position="896"/>
    </location>
</feature>
<feature type="region of interest" description="Disordered" evidence="4">
    <location>
        <begin position="871"/>
        <end position="896"/>
    </location>
</feature>
<dbReference type="Gene3D" id="4.10.220.110">
    <property type="match status" value="1"/>
</dbReference>
<evidence type="ECO:0000313" key="8">
    <source>
        <dbReference type="EMBL" id="CAJ0800629.1"/>
    </source>
</evidence>
<feature type="domain" description="DUF2345" evidence="6">
    <location>
        <begin position="643"/>
        <end position="785"/>
    </location>
</feature>
<dbReference type="Gene3D" id="2.30.110.50">
    <property type="match status" value="1"/>
</dbReference>
<evidence type="ECO:0000256" key="3">
    <source>
        <dbReference type="ARBA" id="ARBA00022525"/>
    </source>
</evidence>
<evidence type="ECO:0000313" key="9">
    <source>
        <dbReference type="Proteomes" id="UP001189616"/>
    </source>
</evidence>
<name>A0ABN9J746_9RALS</name>
<dbReference type="Pfam" id="PF04717">
    <property type="entry name" value="Phage_base_V"/>
    <property type="match status" value="1"/>
</dbReference>
<dbReference type="RefSeq" id="WP_316659473.1">
    <property type="nucleotide sequence ID" value="NZ_CATYWO010000008.1"/>
</dbReference>
<evidence type="ECO:0000259" key="7">
    <source>
        <dbReference type="Pfam" id="PF13296"/>
    </source>
</evidence>
<dbReference type="PANTHER" id="PTHR32305:SF15">
    <property type="entry name" value="PROTEIN RHSA-RELATED"/>
    <property type="match status" value="1"/>
</dbReference>
<dbReference type="InterPro" id="IPR028244">
    <property type="entry name" value="T6SS_Rhs_Vgr_dom"/>
</dbReference>
<feature type="domain" description="Putative type VI secretion system Rhs element associated Vgr" evidence="7">
    <location>
        <begin position="502"/>
        <end position="609"/>
    </location>
</feature>
<dbReference type="InterPro" id="IPR017847">
    <property type="entry name" value="T6SS_RhsGE_Vgr_subset"/>
</dbReference>
<dbReference type="Pfam" id="PF10106">
    <property type="entry name" value="DUF2345"/>
    <property type="match status" value="1"/>
</dbReference>
<keyword evidence="3" id="KW-0964">Secreted</keyword>
<dbReference type="InterPro" id="IPR006533">
    <property type="entry name" value="T6SS_Vgr_RhsGE"/>
</dbReference>
<dbReference type="PANTHER" id="PTHR32305">
    <property type="match status" value="1"/>
</dbReference>
<evidence type="ECO:0000256" key="1">
    <source>
        <dbReference type="ARBA" id="ARBA00004613"/>
    </source>
</evidence>
<dbReference type="Proteomes" id="UP001189616">
    <property type="component" value="Unassembled WGS sequence"/>
</dbReference>
<dbReference type="InterPro" id="IPR018769">
    <property type="entry name" value="VgrG2_DUF2345"/>
</dbReference>
<dbReference type="Pfam" id="PF13296">
    <property type="entry name" value="T6SS_Vgr"/>
    <property type="match status" value="1"/>
</dbReference>
<comment type="subcellular location">
    <subcellularLocation>
        <location evidence="1">Secreted</location>
    </subcellularLocation>
</comment>
<comment type="caution">
    <text evidence="8">The sequence shown here is derived from an EMBL/GenBank/DDBJ whole genome shotgun (WGS) entry which is preliminary data.</text>
</comment>
<dbReference type="SUPFAM" id="SSF69279">
    <property type="entry name" value="Phage tail proteins"/>
    <property type="match status" value="2"/>
</dbReference>
<evidence type="ECO:0000259" key="5">
    <source>
        <dbReference type="Pfam" id="PF04717"/>
    </source>
</evidence>
<evidence type="ECO:0000256" key="2">
    <source>
        <dbReference type="ARBA" id="ARBA00005558"/>
    </source>
</evidence>
<evidence type="ECO:0000256" key="4">
    <source>
        <dbReference type="SAM" id="MobiDB-lite"/>
    </source>
</evidence>
<sequence length="973" mass="105640">MSHRDVPFARTVIVAGHGLPEILGKPALVFSKLSGTERLCELFEYEVELKTPDERNVLYGPAANLDTNALRGQELTVTIALDGTDAGTRQISGLVTDIVGPTPVHGGRQLKYRLTLRPWLWLATLNRDTRIFQQQTVVEILDALLGGYIFPVERRLDIARYPRREYQVQYNESDFEFFQRLTQEWGIAWHIEHSGGKHRLVLTDGNGAFGPFASPAYQTIRWQPSSDRIDEEHLHTFELHDKVVSGQWTTTDYDFVKPSADLTVRAADPLDTAHANAEVREWPGDHSQPTAGNDPWKEGDQVARMRMEALRQHGRRARGAGNVRAMVPGCTFTLAHFVQSEANREYLILGAQLLIEDVPESSGGNQAWRCEVSFTAQPSNELFRPERTQPKPRTTGPQTATVVGPENQEVWSDEYGRVKVQFHWDRIGQRNANSSCWVRTSSPWQGERFGAIQIPRIGQEVIVDFLNGDPDCPIITGRVPNRENMPQWPMPGHHALSGFVSKELYGGRTNTFVQDDTQGQIQTQLQSDHQNSSLSLGFITRILRGQGRKDKRGEGFELRTDAQGVVRANGLLLTTEARLKAQGHHKDLAETVQRLTVARDQQETFAELAQEHEAQDPTDQAEVARAIKAQNDDIRGSGAANAGSGSFPELSAPHLVLASPAGIEATTAQSMHLATGEHLALSSTGHTSLAVGHKLIASVSRGVRIFIQSLGYRLIAFSGDIDLRALQNSINLLAKLDIKATANRITISAKQELVISGGGSGTTYSAGGITHKTPAAYTVHAGGYTVTTSARQTAQFPGEPKAGKGNLEIFNQYANRLGIKEGHFQVEDALGKITNGKLDAKGFAAISGIAPGPAKVTFGADPADTWAKSSYMGKPSWSQTDGCQDATSTTAPATPSSAGAVASQVLAAFGKATQAEQLAQQAASAVKAGPAGLERRDASSVQLLNQSPPANIPALAEVSPHAAPSSGRTSIFI</sequence>
<dbReference type="InterPro" id="IPR037026">
    <property type="entry name" value="Vgr_OB-fold_dom_sf"/>
</dbReference>
<reference evidence="8 9" key="1">
    <citation type="submission" date="2023-07" db="EMBL/GenBank/DDBJ databases">
        <authorList>
            <person name="Peeters C."/>
        </authorList>
    </citation>
    <scope>NUCLEOTIDE SEQUENCE [LARGE SCALE GENOMIC DNA]</scope>
    <source>
        <strain evidence="8 9">LMG 7141</strain>
    </source>
</reference>
<dbReference type="Gene3D" id="2.40.50.230">
    <property type="entry name" value="Gp5 N-terminal domain"/>
    <property type="match status" value="1"/>
</dbReference>
<organism evidence="8 9">
    <name type="scientific">Ralstonia condita</name>
    <dbReference type="NCBI Taxonomy" id="3058600"/>
    <lineage>
        <taxon>Bacteria</taxon>
        <taxon>Pseudomonadati</taxon>
        <taxon>Pseudomonadota</taxon>
        <taxon>Betaproteobacteria</taxon>
        <taxon>Burkholderiales</taxon>
        <taxon>Burkholderiaceae</taxon>
        <taxon>Ralstonia</taxon>
    </lineage>
</organism>
<dbReference type="SUPFAM" id="SSF69255">
    <property type="entry name" value="gp5 N-terminal domain-like"/>
    <property type="match status" value="1"/>
</dbReference>
<feature type="domain" description="Gp5/Type VI secretion system Vgr protein OB-fold" evidence="5">
    <location>
        <begin position="413"/>
        <end position="477"/>
    </location>
</feature>
<evidence type="ECO:0000259" key="6">
    <source>
        <dbReference type="Pfam" id="PF10106"/>
    </source>
</evidence>